<evidence type="ECO:0000256" key="1">
    <source>
        <dbReference type="ARBA" id="ARBA00022729"/>
    </source>
</evidence>
<name>A0A3S0H8F1_9BACT</name>
<dbReference type="OrthoDB" id="1037816at2"/>
<evidence type="ECO:0000313" key="5">
    <source>
        <dbReference type="Proteomes" id="UP000282184"/>
    </source>
</evidence>
<proteinExistence type="predicted"/>
<evidence type="ECO:0000256" key="2">
    <source>
        <dbReference type="ARBA" id="ARBA00023157"/>
    </source>
</evidence>
<keyword evidence="1" id="KW-0732">Signal</keyword>
<dbReference type="NCBIfam" id="TIGR04183">
    <property type="entry name" value="Por_Secre_tail"/>
    <property type="match status" value="1"/>
</dbReference>
<feature type="domain" description="LamG-like jellyroll fold" evidence="3">
    <location>
        <begin position="73"/>
        <end position="210"/>
    </location>
</feature>
<accession>A0A3S0H8F1</accession>
<dbReference type="GO" id="GO:0004553">
    <property type="term" value="F:hydrolase activity, hydrolyzing O-glycosyl compounds"/>
    <property type="evidence" value="ECO:0007669"/>
    <property type="project" value="UniProtKB-ARBA"/>
</dbReference>
<reference evidence="4 5" key="1">
    <citation type="submission" date="2018-12" db="EMBL/GenBank/DDBJ databases">
        <title>Hymenobacter gummosus sp. nov., isolated from a spring.</title>
        <authorList>
            <person name="Nie L."/>
        </authorList>
    </citation>
    <scope>NUCLEOTIDE SEQUENCE [LARGE SCALE GENOMIC DNA]</scope>
    <source>
        <strain evidence="4 5">KCTC 52166</strain>
    </source>
</reference>
<dbReference type="GO" id="GO:0005975">
    <property type="term" value="P:carbohydrate metabolic process"/>
    <property type="evidence" value="ECO:0007669"/>
    <property type="project" value="UniProtKB-ARBA"/>
</dbReference>
<dbReference type="AlphaFoldDB" id="A0A3S0H8F1"/>
<dbReference type="InterPro" id="IPR026444">
    <property type="entry name" value="Secre_tail"/>
</dbReference>
<protein>
    <submittedName>
        <fullName evidence="4">T9SS type A sorting domain-containing protein</fullName>
    </submittedName>
</protein>
<keyword evidence="2" id="KW-1015">Disulfide bond</keyword>
<gene>
    <name evidence="4" type="ORF">EJV47_14820</name>
</gene>
<dbReference type="InterPro" id="IPR006558">
    <property type="entry name" value="LamG-like"/>
</dbReference>
<dbReference type="SUPFAM" id="SSF49899">
    <property type="entry name" value="Concanavalin A-like lectins/glucanases"/>
    <property type="match status" value="1"/>
</dbReference>
<evidence type="ECO:0000259" key="3">
    <source>
        <dbReference type="SMART" id="SM00560"/>
    </source>
</evidence>
<dbReference type="Pfam" id="PF13385">
    <property type="entry name" value="Laminin_G_3"/>
    <property type="match status" value="1"/>
</dbReference>
<dbReference type="SMART" id="SM00560">
    <property type="entry name" value="LamGL"/>
    <property type="match status" value="1"/>
</dbReference>
<keyword evidence="5" id="KW-1185">Reference proteome</keyword>
<dbReference type="Proteomes" id="UP000282184">
    <property type="component" value="Unassembled WGS sequence"/>
</dbReference>
<comment type="caution">
    <text evidence="4">The sequence shown here is derived from an EMBL/GenBank/DDBJ whole genome shotgun (WGS) entry which is preliminary data.</text>
</comment>
<dbReference type="InterPro" id="IPR013320">
    <property type="entry name" value="ConA-like_dom_sf"/>
</dbReference>
<dbReference type="Gene3D" id="2.60.120.200">
    <property type="match status" value="1"/>
</dbReference>
<organism evidence="4 5">
    <name type="scientific">Hymenobacter gummosus</name>
    <dbReference type="NCBI Taxonomy" id="1776032"/>
    <lineage>
        <taxon>Bacteria</taxon>
        <taxon>Pseudomonadati</taxon>
        <taxon>Bacteroidota</taxon>
        <taxon>Cytophagia</taxon>
        <taxon>Cytophagales</taxon>
        <taxon>Hymenobacteraceae</taxon>
        <taxon>Hymenobacter</taxon>
    </lineage>
</organism>
<dbReference type="EMBL" id="RXOF01000008">
    <property type="protein sequence ID" value="RTQ48867.1"/>
    <property type="molecule type" value="Genomic_DNA"/>
</dbReference>
<evidence type="ECO:0000313" key="4">
    <source>
        <dbReference type="EMBL" id="RTQ48867.1"/>
    </source>
</evidence>
<sequence length="365" mass="37797">MPPLSFINLISLMEQIYSPKQPATPTGPTLRRLAGGALLTALLGSGLTASAQSALNFNGTTSYVQANNVTINGPATLEGWIKVNAFKTAFPYITSVMGVETTGNAAMIRIGDANIPAGNKVQFIMQIGGTERKIVSTATLSTNTWYHLAGTYDGTTMRLFINGVADGTLAATGTVTGTGPFSIGRNYEAVRTTNGTIDEVRVWTVARTAAEISGNSCSVSATATGLEGYWKFDEGTGTATTADATGRGHTGTLNGMTATSWTTAIPTACITTAINPRRNVAGLAVEVLGNPAQGSEADLEIRGIQNQTATVQLVNQLGAVVSEKVLTPSALTTMRSTLRLPGAAGLYVVRVSTAAGSATTKLLKQ</sequence>